<organism evidence="1">
    <name type="scientific">Absidia glauca</name>
    <name type="common">Pin mould</name>
    <dbReference type="NCBI Taxonomy" id="4829"/>
    <lineage>
        <taxon>Eukaryota</taxon>
        <taxon>Fungi</taxon>
        <taxon>Fungi incertae sedis</taxon>
        <taxon>Mucoromycota</taxon>
        <taxon>Mucoromycotina</taxon>
        <taxon>Mucoromycetes</taxon>
        <taxon>Mucorales</taxon>
        <taxon>Cunninghamellaceae</taxon>
        <taxon>Absidia</taxon>
    </lineage>
</organism>
<evidence type="ECO:0008006" key="3">
    <source>
        <dbReference type="Google" id="ProtNLM"/>
    </source>
</evidence>
<dbReference type="EMBL" id="LT552064">
    <property type="protein sequence ID" value="SAL98341.1"/>
    <property type="molecule type" value="Genomic_DNA"/>
</dbReference>
<dbReference type="InParanoid" id="A0A168MDJ8"/>
<reference evidence="1" key="1">
    <citation type="submission" date="2016-04" db="EMBL/GenBank/DDBJ databases">
        <authorList>
            <person name="Evans L.H."/>
            <person name="Alamgir A."/>
            <person name="Owens N."/>
            <person name="Weber N.D."/>
            <person name="Virtaneva K."/>
            <person name="Barbian K."/>
            <person name="Babar A."/>
            <person name="Rosenke K."/>
        </authorList>
    </citation>
    <scope>NUCLEOTIDE SEQUENCE [LARGE SCALE GENOMIC DNA]</scope>
    <source>
        <strain evidence="1">CBS 101.48</strain>
    </source>
</reference>
<dbReference type="OrthoDB" id="4325529at2759"/>
<proteinExistence type="predicted"/>
<dbReference type="InterPro" id="IPR038279">
    <property type="entry name" value="Ndc10_dom2_sf"/>
</dbReference>
<protein>
    <recommendedName>
        <fullName evidence="3">Ndc10 domain-containing protein</fullName>
    </recommendedName>
</protein>
<dbReference type="GO" id="GO:0003677">
    <property type="term" value="F:DNA binding"/>
    <property type="evidence" value="ECO:0007669"/>
    <property type="project" value="InterPro"/>
</dbReference>
<name>A0A168MDJ8_ABSGL</name>
<accession>A0A168MDJ8</accession>
<evidence type="ECO:0000313" key="1">
    <source>
        <dbReference type="EMBL" id="SAL98341.1"/>
    </source>
</evidence>
<dbReference type="Proteomes" id="UP000078561">
    <property type="component" value="Unassembled WGS sequence"/>
</dbReference>
<dbReference type="Gene3D" id="1.10.443.20">
    <property type="entry name" value="Centromere DNA-binding protein complex CBF3 subunit, domain 2"/>
    <property type="match status" value="1"/>
</dbReference>
<keyword evidence="2" id="KW-1185">Reference proteome</keyword>
<evidence type="ECO:0000313" key="2">
    <source>
        <dbReference type="Proteomes" id="UP000078561"/>
    </source>
</evidence>
<gene>
    <name evidence="1" type="primary">ABSGL_03870.1 scaffold 4679</name>
</gene>
<sequence length="119" mass="12989">MKVIKPALPGNSIWNKDKTAPPGTGMVLRESIGKALSSPAIRSNKKTHINFNSSARMADIVCANEDQKRHRWSNTAMNGAFLTSLPREMMRSMGDFPTQGPILLSCSCHPLQEVVPGGR</sequence>
<dbReference type="AlphaFoldDB" id="A0A168MDJ8"/>